<proteinExistence type="predicted"/>
<dbReference type="EMBL" id="FOFB01000020">
    <property type="protein sequence ID" value="SEQ96668.1"/>
    <property type="molecule type" value="Genomic_DNA"/>
</dbReference>
<dbReference type="Gene3D" id="1.20.120.20">
    <property type="entry name" value="Apolipoprotein"/>
    <property type="match status" value="1"/>
</dbReference>
<keyword evidence="1" id="KW-0175">Coiled coil</keyword>
<feature type="coiled-coil region" evidence="1">
    <location>
        <begin position="291"/>
        <end position="370"/>
    </location>
</feature>
<evidence type="ECO:0000313" key="3">
    <source>
        <dbReference type="EMBL" id="SEQ96668.1"/>
    </source>
</evidence>
<feature type="region of interest" description="Disordered" evidence="2">
    <location>
        <begin position="248"/>
        <end position="267"/>
    </location>
</feature>
<accession>A0A1H9KC74</accession>
<feature type="region of interest" description="Disordered" evidence="2">
    <location>
        <begin position="545"/>
        <end position="566"/>
    </location>
</feature>
<feature type="coiled-coil region" evidence="1">
    <location>
        <begin position="167"/>
        <end position="202"/>
    </location>
</feature>
<organism evidence="3 4">
    <name type="scientific">Neolewinella agarilytica</name>
    <dbReference type="NCBI Taxonomy" id="478744"/>
    <lineage>
        <taxon>Bacteria</taxon>
        <taxon>Pseudomonadati</taxon>
        <taxon>Bacteroidota</taxon>
        <taxon>Saprospiria</taxon>
        <taxon>Saprospirales</taxon>
        <taxon>Lewinellaceae</taxon>
        <taxon>Neolewinella</taxon>
    </lineage>
</organism>
<dbReference type="InParanoid" id="A0A1H9KC74"/>
<protein>
    <submittedName>
        <fullName evidence="3">Uncharacterized protein</fullName>
    </submittedName>
</protein>
<dbReference type="RefSeq" id="WP_090170684.1">
    <property type="nucleotide sequence ID" value="NZ_FOFB01000020.1"/>
</dbReference>
<keyword evidence="4" id="KW-1185">Reference proteome</keyword>
<sequence length="566" mass="63228">MRNRIAVWGRDAQEKRVLITIELQVSDNIVRIQTYPEKVISDEVYKLFMEKWRKGQEGEFPEPDRVIARELSVSEGLLPDDLKAEQTDMILRAQTEWHFHVLSDKLAQSYKSELAEIEDRIERAGEYSSDLWNQAKNFWQKVQGQLQDKTLLREQGNEIRKRVDVSFEKLKAMREKLNEQYKEESTKQVAKFSSMLEDVEKRIGEGTHLQKVFNDLREIQRKFHNVKFTREDRNAIYSRIDAAFKTVKEKRGQGGGNSNSGAAGRTQSRLDGLLKAMERMKSSMGRDQNDLKFERRRIEKTDGQLEKQIREAKVVMIESRLSSKQVKLDDMEKTKTMLENKIAQEKKKAEKRAQKDAERAAAEAAKAKIAADISTRDVSPEEKAKLEAAAAAIAAGKKKKGGRTKPEDRTPENVASMVAMSEIVGGETPAASPMAEKAGDVIASAITSVGDAAESVTEEGGLLDQAGSFIASAVEGISEKLEDITDTAKAVAQVAGEKLEAVADIAEDKLEDVMDAAGEKFEEAKEQVEASVEAAKDKAEEVAEAVENKVESVTDEVKEEISGEEE</sequence>
<evidence type="ECO:0000256" key="2">
    <source>
        <dbReference type="SAM" id="MobiDB-lite"/>
    </source>
</evidence>
<reference evidence="4" key="1">
    <citation type="submission" date="2016-10" db="EMBL/GenBank/DDBJ databases">
        <authorList>
            <person name="Varghese N."/>
            <person name="Submissions S."/>
        </authorList>
    </citation>
    <scope>NUCLEOTIDE SEQUENCE [LARGE SCALE GENOMIC DNA]</scope>
    <source>
        <strain evidence="4">DSM 24740</strain>
    </source>
</reference>
<dbReference type="Proteomes" id="UP000199021">
    <property type="component" value="Unassembled WGS sequence"/>
</dbReference>
<dbReference type="AlphaFoldDB" id="A0A1H9KC74"/>
<gene>
    <name evidence="3" type="ORF">SAMN05444359_12041</name>
</gene>
<evidence type="ECO:0000313" key="4">
    <source>
        <dbReference type="Proteomes" id="UP000199021"/>
    </source>
</evidence>
<dbReference type="OrthoDB" id="1489552at2"/>
<dbReference type="STRING" id="478744.SAMN05444359_12041"/>
<name>A0A1H9KC74_9BACT</name>
<dbReference type="SUPFAM" id="SSF58113">
    <property type="entry name" value="Apolipoprotein A-I"/>
    <property type="match status" value="1"/>
</dbReference>
<evidence type="ECO:0000256" key="1">
    <source>
        <dbReference type="SAM" id="Coils"/>
    </source>
</evidence>